<name>Q7RQC2_PLAYO</name>
<keyword evidence="2" id="KW-1185">Reference proteome</keyword>
<reference evidence="1 2" key="1">
    <citation type="journal article" date="2002" name="Nature">
        <title>Genome sequence and comparative analysis of the model rodent malaria parasite Plasmodium yoelii yoelii.</title>
        <authorList>
            <person name="Carlton J.M."/>
            <person name="Angiuoli S.V."/>
            <person name="Suh B.B."/>
            <person name="Kooij T.W."/>
            <person name="Pertea M."/>
            <person name="Silva J.C."/>
            <person name="Ermolaeva M.D."/>
            <person name="Allen J.E."/>
            <person name="Selengut J.D."/>
            <person name="Koo H.L."/>
            <person name="Peterson J.D."/>
            <person name="Pop M."/>
            <person name="Kosack D.S."/>
            <person name="Shumway M.F."/>
            <person name="Bidwell S.L."/>
            <person name="Shallom S.J."/>
            <person name="van Aken S.E."/>
            <person name="Riedmuller S.B."/>
            <person name="Feldblyum T.V."/>
            <person name="Cho J.K."/>
            <person name="Quackenbush J."/>
            <person name="Sedegah M."/>
            <person name="Shoaibi A."/>
            <person name="Cummings L.M."/>
            <person name="Florens L."/>
            <person name="Yates J.R."/>
            <person name="Raine J.D."/>
            <person name="Sinden R.E."/>
            <person name="Harris M.A."/>
            <person name="Cunningham D.A."/>
            <person name="Preiser P.R."/>
            <person name="Bergman L.W."/>
            <person name="Vaidya A.B."/>
            <person name="van Lin L.H."/>
            <person name="Janse C.J."/>
            <person name="Waters A.P."/>
            <person name="Smith H.O."/>
            <person name="White O.R."/>
            <person name="Salzberg S.L."/>
            <person name="Venter J.C."/>
            <person name="Fraser C.M."/>
            <person name="Hoffman S.L."/>
            <person name="Gardner M.J."/>
            <person name="Carucci D.J."/>
        </authorList>
    </citation>
    <scope>NUCLEOTIDE SEQUENCE [LARGE SCALE GENOMIC DNA]</scope>
    <source>
        <strain evidence="1 2">17XNL</strain>
    </source>
</reference>
<accession>Q7RQC2</accession>
<protein>
    <submittedName>
        <fullName evidence="1">Uncharacterized protein</fullName>
    </submittedName>
</protein>
<organism evidence="1 2">
    <name type="scientific">Plasmodium yoelii yoelii</name>
    <dbReference type="NCBI Taxonomy" id="73239"/>
    <lineage>
        <taxon>Eukaryota</taxon>
        <taxon>Sar</taxon>
        <taxon>Alveolata</taxon>
        <taxon>Apicomplexa</taxon>
        <taxon>Aconoidasida</taxon>
        <taxon>Haemosporida</taxon>
        <taxon>Plasmodiidae</taxon>
        <taxon>Plasmodium</taxon>
        <taxon>Plasmodium (Vinckeia)</taxon>
    </lineage>
</organism>
<comment type="caution">
    <text evidence="1">The sequence shown here is derived from an EMBL/GenBank/DDBJ whole genome shotgun (WGS) entry which is preliminary data.</text>
</comment>
<gene>
    <name evidence="1" type="ORF">PY01178</name>
</gene>
<dbReference type="EMBL" id="AABL01000310">
    <property type="protein sequence ID" value="EAA20468.1"/>
    <property type="molecule type" value="Genomic_DNA"/>
</dbReference>
<sequence length="40" mass="4840">MDKRIDGWMDGRMLKQKKDEKVADIRKEVKGVEQFFNIKK</sequence>
<dbReference type="AlphaFoldDB" id="Q7RQC2"/>
<dbReference type="PaxDb" id="73239-Q7RQC2"/>
<dbReference type="Proteomes" id="UP000008553">
    <property type="component" value="Unassembled WGS sequence"/>
</dbReference>
<evidence type="ECO:0000313" key="2">
    <source>
        <dbReference type="Proteomes" id="UP000008553"/>
    </source>
</evidence>
<proteinExistence type="predicted"/>
<dbReference type="InParanoid" id="Q7RQC2"/>
<evidence type="ECO:0000313" key="1">
    <source>
        <dbReference type="EMBL" id="EAA20468.1"/>
    </source>
</evidence>